<protein>
    <submittedName>
        <fullName evidence="1">Uncharacterized protein</fullName>
    </submittedName>
</protein>
<comment type="caution">
    <text evidence="1">The sequence shown here is derived from an EMBL/GenBank/DDBJ whole genome shotgun (WGS) entry which is preliminary data.</text>
</comment>
<proteinExistence type="predicted"/>
<keyword evidence="2" id="KW-1185">Reference proteome</keyword>
<evidence type="ECO:0000313" key="1">
    <source>
        <dbReference type="EMBL" id="GGF67394.1"/>
    </source>
</evidence>
<reference evidence="1" key="2">
    <citation type="submission" date="2020-09" db="EMBL/GenBank/DDBJ databases">
        <authorList>
            <person name="Sun Q."/>
            <person name="Zhou Y."/>
        </authorList>
    </citation>
    <scope>NUCLEOTIDE SEQUENCE</scope>
    <source>
        <strain evidence="1">CGMCC 1.16134</strain>
    </source>
</reference>
<reference evidence="1" key="1">
    <citation type="journal article" date="2014" name="Int. J. Syst. Evol. Microbiol.">
        <title>Complete genome sequence of Corynebacterium casei LMG S-19264T (=DSM 44701T), isolated from a smear-ripened cheese.</title>
        <authorList>
            <consortium name="US DOE Joint Genome Institute (JGI-PGF)"/>
            <person name="Walter F."/>
            <person name="Albersmeier A."/>
            <person name="Kalinowski J."/>
            <person name="Ruckert C."/>
        </authorList>
    </citation>
    <scope>NUCLEOTIDE SEQUENCE</scope>
    <source>
        <strain evidence="1">CGMCC 1.16134</strain>
    </source>
</reference>
<dbReference type="AlphaFoldDB" id="A0A917FEB4"/>
<gene>
    <name evidence="1" type="ORF">GCM10010912_10450</name>
</gene>
<dbReference type="RefSeq" id="WP_229696001.1">
    <property type="nucleotide sequence ID" value="NZ_BMKR01000004.1"/>
</dbReference>
<organism evidence="1 2">
    <name type="scientific">Paenibacillus albidus</name>
    <dbReference type="NCBI Taxonomy" id="2041023"/>
    <lineage>
        <taxon>Bacteria</taxon>
        <taxon>Bacillati</taxon>
        <taxon>Bacillota</taxon>
        <taxon>Bacilli</taxon>
        <taxon>Bacillales</taxon>
        <taxon>Paenibacillaceae</taxon>
        <taxon>Paenibacillus</taxon>
    </lineage>
</organism>
<dbReference type="EMBL" id="BMKR01000004">
    <property type="protein sequence ID" value="GGF67394.1"/>
    <property type="molecule type" value="Genomic_DNA"/>
</dbReference>
<name>A0A917FEB4_9BACL</name>
<sequence length="258" mass="29519">MNGELHQQLLITALGNGYLISGEEAVSKEMGSIDYMEVRFRNEHHTWNWSEWLRHLRQERCQRMMLNSNSTSAAWHSSAYINQTAPAGVTTLGNSGESLWSSEWKLDPFRSQTKWKVTYTEQKVLDPNMKGVREFIPIAELSEVLAEVLHRTGRLAEDIEEVFWKKNFFDPALAILEGTAAIPQLCFDLPSVYSDKTRRLLNAVYKAWVFGGMGSWNDNPPYSAHLKDRQQEYDEVSAELYKTLQQCARGAVNSVVLL</sequence>
<dbReference type="Proteomes" id="UP000637643">
    <property type="component" value="Unassembled WGS sequence"/>
</dbReference>
<evidence type="ECO:0000313" key="2">
    <source>
        <dbReference type="Proteomes" id="UP000637643"/>
    </source>
</evidence>
<accession>A0A917FEB4</accession>